<evidence type="ECO:0000313" key="3">
    <source>
        <dbReference type="Proteomes" id="UP001432027"/>
    </source>
</evidence>
<feature type="transmembrane region" description="Helical" evidence="1">
    <location>
        <begin position="36"/>
        <end position="54"/>
    </location>
</feature>
<keyword evidence="1" id="KW-0812">Transmembrane</keyword>
<evidence type="ECO:0000313" key="2">
    <source>
        <dbReference type="EMBL" id="GMS94456.1"/>
    </source>
</evidence>
<feature type="transmembrane region" description="Helical" evidence="1">
    <location>
        <begin position="184"/>
        <end position="203"/>
    </location>
</feature>
<accession>A0AAV5TJH4</accession>
<dbReference type="Proteomes" id="UP001432027">
    <property type="component" value="Unassembled WGS sequence"/>
</dbReference>
<dbReference type="AlphaFoldDB" id="A0AAV5TJH4"/>
<gene>
    <name evidence="2" type="ORF">PENTCL1PPCAC_16631</name>
</gene>
<feature type="transmembrane region" description="Helical" evidence="1">
    <location>
        <begin position="61"/>
        <end position="80"/>
    </location>
</feature>
<feature type="transmembrane region" description="Helical" evidence="1">
    <location>
        <begin position="209"/>
        <end position="232"/>
    </location>
</feature>
<name>A0AAV5TJH4_9BILA</name>
<reference evidence="2" key="1">
    <citation type="submission" date="2023-10" db="EMBL/GenBank/DDBJ databases">
        <title>Genome assembly of Pristionchus species.</title>
        <authorList>
            <person name="Yoshida K."/>
            <person name="Sommer R.J."/>
        </authorList>
    </citation>
    <scope>NUCLEOTIDE SEQUENCE</scope>
    <source>
        <strain evidence="2">RS0144</strain>
    </source>
</reference>
<keyword evidence="1" id="KW-0472">Membrane</keyword>
<feature type="non-terminal residue" evidence="2">
    <location>
        <position position="1"/>
    </location>
</feature>
<keyword evidence="1" id="KW-1133">Transmembrane helix</keyword>
<dbReference type="EMBL" id="BTSX01000004">
    <property type="protein sequence ID" value="GMS94456.1"/>
    <property type="molecule type" value="Genomic_DNA"/>
</dbReference>
<protein>
    <recommendedName>
        <fullName evidence="4">G protein-coupled receptor</fullName>
    </recommendedName>
</protein>
<feature type="transmembrane region" description="Helical" evidence="1">
    <location>
        <begin position="100"/>
        <end position="118"/>
    </location>
</feature>
<sequence>GLMSNWSRAISMPLSDWHFETSCCRDTIISLRVIEVANLIAATFASVLYVRILYTTKILHVNLRLLVIAYLVNDLSLVYLRVFDIINVSGLRDEHPVLQVLRYTSWMFGMIMPLTIVMERIYAVRNYTIYEHALVYYTRYTRKHANRIMEMRFRLMTNNVANRYQVIEAQRCSHMLKWYIPYQAYAAIFMVVAAIAIRAIVLMHHPRYYLFSVQILYSLVGFRALTSLLIVIQRHPVLRRELRRAIR</sequence>
<organism evidence="2 3">
    <name type="scientific">Pristionchus entomophagus</name>
    <dbReference type="NCBI Taxonomy" id="358040"/>
    <lineage>
        <taxon>Eukaryota</taxon>
        <taxon>Metazoa</taxon>
        <taxon>Ecdysozoa</taxon>
        <taxon>Nematoda</taxon>
        <taxon>Chromadorea</taxon>
        <taxon>Rhabditida</taxon>
        <taxon>Rhabditina</taxon>
        <taxon>Diplogasteromorpha</taxon>
        <taxon>Diplogasteroidea</taxon>
        <taxon>Neodiplogasteridae</taxon>
        <taxon>Pristionchus</taxon>
    </lineage>
</organism>
<keyword evidence="3" id="KW-1185">Reference proteome</keyword>
<evidence type="ECO:0000256" key="1">
    <source>
        <dbReference type="SAM" id="Phobius"/>
    </source>
</evidence>
<comment type="caution">
    <text evidence="2">The sequence shown here is derived from an EMBL/GenBank/DDBJ whole genome shotgun (WGS) entry which is preliminary data.</text>
</comment>
<proteinExistence type="predicted"/>
<evidence type="ECO:0008006" key="4">
    <source>
        <dbReference type="Google" id="ProtNLM"/>
    </source>
</evidence>